<dbReference type="PROSITE" id="PS50966">
    <property type="entry name" value="ZF_SWIM"/>
    <property type="match status" value="1"/>
</dbReference>
<dbReference type="Pfam" id="PF08455">
    <property type="entry name" value="SNF2_assoc"/>
    <property type="match status" value="1"/>
</dbReference>
<dbReference type="GO" id="GO:0008270">
    <property type="term" value="F:zinc ion binding"/>
    <property type="evidence" value="ECO:0007669"/>
    <property type="project" value="UniProtKB-KW"/>
</dbReference>
<dbReference type="InterPro" id="IPR027417">
    <property type="entry name" value="P-loop_NTPase"/>
</dbReference>
<dbReference type="PROSITE" id="PS51192">
    <property type="entry name" value="HELICASE_ATP_BIND_1"/>
    <property type="match status" value="1"/>
</dbReference>
<dbReference type="Gene3D" id="3.40.50.10810">
    <property type="entry name" value="Tandem AAA-ATPase domain"/>
    <property type="match status" value="1"/>
</dbReference>
<dbReference type="CDD" id="cd18793">
    <property type="entry name" value="SF2_C_SNF"/>
    <property type="match status" value="1"/>
</dbReference>
<name>A0A0V8GCI0_9BACL</name>
<dbReference type="PANTHER" id="PTHR10799">
    <property type="entry name" value="SNF2/RAD54 HELICASE FAMILY"/>
    <property type="match status" value="1"/>
</dbReference>
<dbReference type="EMBL" id="LNQL01000006">
    <property type="protein sequence ID" value="KSU47988.1"/>
    <property type="molecule type" value="Genomic_DNA"/>
</dbReference>
<keyword evidence="6" id="KW-0723">Serine/threonine-protein kinase</keyword>
<dbReference type="GO" id="GO:0004674">
    <property type="term" value="F:protein serine/threonine kinase activity"/>
    <property type="evidence" value="ECO:0007669"/>
    <property type="project" value="UniProtKB-KW"/>
</dbReference>
<dbReference type="InterPro" id="IPR013663">
    <property type="entry name" value="Helicase_SWF/SNF/SWI_bac"/>
</dbReference>
<dbReference type="RefSeq" id="WP_058265962.1">
    <property type="nucleotide sequence ID" value="NZ_FMYN01000006.1"/>
</dbReference>
<keyword evidence="2" id="KW-0862">Zinc</keyword>
<dbReference type="GO" id="GO:0016787">
    <property type="term" value="F:hydrolase activity"/>
    <property type="evidence" value="ECO:0007669"/>
    <property type="project" value="UniProtKB-KW"/>
</dbReference>
<dbReference type="InterPro" id="IPR001650">
    <property type="entry name" value="Helicase_C-like"/>
</dbReference>
<keyword evidence="2" id="KW-0479">Metal-binding</keyword>
<evidence type="ECO:0000259" key="3">
    <source>
        <dbReference type="PROSITE" id="PS50966"/>
    </source>
</evidence>
<dbReference type="Proteomes" id="UP000053797">
    <property type="component" value="Unassembled WGS sequence"/>
</dbReference>
<comment type="caution">
    <text evidence="6">The sequence shown here is derived from an EMBL/GenBank/DDBJ whole genome shotgun (WGS) entry which is preliminary data.</text>
</comment>
<dbReference type="Pfam" id="PF00176">
    <property type="entry name" value="SNF2-rel_dom"/>
    <property type="match status" value="1"/>
</dbReference>
<feature type="domain" description="SWIM-type" evidence="3">
    <location>
        <begin position="53"/>
        <end position="91"/>
    </location>
</feature>
<reference evidence="6 7" key="1">
    <citation type="journal article" date="2015" name="Int. J. Syst. Evol. Microbiol.">
        <title>Exiguobacterium enclense sp. nov., isolated from sediment.</title>
        <authorList>
            <person name="Dastager S.G."/>
            <person name="Mawlankar R."/>
            <person name="Sonalkar V.V."/>
            <person name="Thorat M.N."/>
            <person name="Mual P."/>
            <person name="Verma A."/>
            <person name="Krishnamurthi S."/>
            <person name="Tang S.K."/>
            <person name="Li W.J."/>
        </authorList>
    </citation>
    <scope>NUCLEOTIDE SEQUENCE [LARGE SCALE GENOMIC DNA]</scope>
    <source>
        <strain evidence="6 7">NIO-1109</strain>
    </source>
</reference>
<sequence>MNYGLSERKIKQMSDAYAFRRGKKYVAARKVTLHNYRMGDELIEASVDGEERFTVTVCVKTHGVDAGCNCPSLAMDTSFCGHIVAVLLAMHHVQAHGTPTPLSPQIRPFTAIQVDDAGARHYLRSLTPDRRVAIHFELTGPVVTLKRLTDNQQHQLSLSYFDRLLGQTEYLQQVADVSFSPDLQERIVSGTPIVKLHLDRTAQEVEVRVSFDYQGIQLNPLDETIYAGRDQVTEQSVLRFLREFQATPRDMRYIITRDAAQYAFLRSLLDERVALGQLELFATQAIRTMLPKGPFHPRIEVDVTDRLDWLVFNFSMDGIPEDELKRVLKSLVLQKRYHRLKSGQFVSLETRAFQQLQRVLAQMEASERDLRDGRIVLPAVRNMKHIIGASALHLHADLLEKWLELKSGQGFRLDLPNSLESRLYPYQRTGIQFLKNLDAQGCHGILADEMGLGKTIQAIGYIATIPARRALIVAPASLLRNWEAELKRFLPGRPVHVVTGSQASRLRELEHLPDDTVTIVSYTTLRTDVRLHPVYDVVFFDEAQHLKNPQSQTVSQLRHLQAKRRFALTGTPLENRPRDIWSIFHVLFPELLPDLMTFEKWSFDDMQQFIQPFLLRREKQDVLQDLPKKQIEHHYVELGPNQKRLYASYLAKLQLETLQHLDETKREDRLKLLAGLTRLRQICNDPGLFVEGYRGEATKRTRLLSLIAEKRAAGKRILIFSQYTQMLERIRSDLAQRHLPHFLLTGETPLEDRVALCDRFNDGEVDLFLISLKAGGTGLNLATADTVILFDSWWNPAVEQQAADRAHRLGQQSDVTVIKLLTRGTIEEKMTELQDRKAQMVDAVLTAPDSDALTVKELVHLVTTKEEHR</sequence>
<evidence type="ECO:0000313" key="6">
    <source>
        <dbReference type="EMBL" id="KSU47988.1"/>
    </source>
</evidence>
<accession>A0A0V8GCI0</accession>
<dbReference type="AlphaFoldDB" id="A0A0V8GCI0"/>
<evidence type="ECO:0000313" key="7">
    <source>
        <dbReference type="Proteomes" id="UP000053797"/>
    </source>
</evidence>
<keyword evidence="6" id="KW-0808">Transferase</keyword>
<evidence type="ECO:0000259" key="5">
    <source>
        <dbReference type="PROSITE" id="PS51194"/>
    </source>
</evidence>
<feature type="domain" description="Helicase ATP-binding" evidence="4">
    <location>
        <begin position="435"/>
        <end position="590"/>
    </location>
</feature>
<dbReference type="InterPro" id="IPR049730">
    <property type="entry name" value="SNF2/RAD54-like_C"/>
</dbReference>
<dbReference type="Pfam" id="PF00271">
    <property type="entry name" value="Helicase_C"/>
    <property type="match status" value="1"/>
</dbReference>
<dbReference type="InterPro" id="IPR007527">
    <property type="entry name" value="Znf_SWIM"/>
</dbReference>
<protein>
    <submittedName>
        <fullName evidence="6">Serine/threonine protein kinase</fullName>
    </submittedName>
</protein>
<proteinExistence type="predicted"/>
<dbReference type="Gene3D" id="3.40.50.300">
    <property type="entry name" value="P-loop containing nucleotide triphosphate hydrolases"/>
    <property type="match status" value="1"/>
</dbReference>
<dbReference type="SUPFAM" id="SSF52540">
    <property type="entry name" value="P-loop containing nucleoside triphosphate hydrolases"/>
    <property type="match status" value="2"/>
</dbReference>
<organism evidence="6 7">
    <name type="scientific">Exiguobacterium indicum</name>
    <dbReference type="NCBI Taxonomy" id="296995"/>
    <lineage>
        <taxon>Bacteria</taxon>
        <taxon>Bacillati</taxon>
        <taxon>Bacillota</taxon>
        <taxon>Bacilli</taxon>
        <taxon>Bacillales</taxon>
        <taxon>Bacillales Family XII. Incertae Sedis</taxon>
        <taxon>Exiguobacterium</taxon>
    </lineage>
</organism>
<dbReference type="InterPro" id="IPR014001">
    <property type="entry name" value="Helicase_ATP-bd"/>
</dbReference>
<evidence type="ECO:0000256" key="2">
    <source>
        <dbReference type="PROSITE-ProRule" id="PRU00325"/>
    </source>
</evidence>
<dbReference type="InterPro" id="IPR038718">
    <property type="entry name" value="SNF2-like_sf"/>
</dbReference>
<evidence type="ECO:0000259" key="4">
    <source>
        <dbReference type="PROSITE" id="PS51192"/>
    </source>
</evidence>
<dbReference type="InterPro" id="IPR000330">
    <property type="entry name" value="SNF2_N"/>
</dbReference>
<keyword evidence="1" id="KW-0378">Hydrolase</keyword>
<gene>
    <name evidence="6" type="ORF">AS033_15150</name>
</gene>
<evidence type="ECO:0000256" key="1">
    <source>
        <dbReference type="ARBA" id="ARBA00022801"/>
    </source>
</evidence>
<dbReference type="PROSITE" id="PS51194">
    <property type="entry name" value="HELICASE_CTER"/>
    <property type="match status" value="1"/>
</dbReference>
<keyword evidence="2" id="KW-0863">Zinc-finger</keyword>
<keyword evidence="6" id="KW-0418">Kinase</keyword>
<dbReference type="SMART" id="SM00487">
    <property type="entry name" value="DEXDc"/>
    <property type="match status" value="1"/>
</dbReference>
<dbReference type="SMART" id="SM00490">
    <property type="entry name" value="HELICc"/>
    <property type="match status" value="1"/>
</dbReference>
<dbReference type="OrthoDB" id="9760715at2"/>
<dbReference type="GO" id="GO:0005524">
    <property type="term" value="F:ATP binding"/>
    <property type="evidence" value="ECO:0007669"/>
    <property type="project" value="InterPro"/>
</dbReference>
<feature type="domain" description="Helicase C-terminal" evidence="5">
    <location>
        <begin position="699"/>
        <end position="859"/>
    </location>
</feature>